<accession>A0A1E5FTZ9</accession>
<reference evidence="1 2" key="1">
    <citation type="journal article" date="2012" name="Science">
        <title>Ecological populations of bacteria act as socially cohesive units of antibiotic production and resistance.</title>
        <authorList>
            <person name="Cordero O.X."/>
            <person name="Wildschutte H."/>
            <person name="Kirkup B."/>
            <person name="Proehl S."/>
            <person name="Ngo L."/>
            <person name="Hussain F."/>
            <person name="Le Roux F."/>
            <person name="Mincer T."/>
            <person name="Polz M.F."/>
        </authorList>
    </citation>
    <scope>NUCLEOTIDE SEQUENCE [LARGE SCALE GENOMIC DNA]</scope>
    <source>
        <strain evidence="1 2">12E03</strain>
    </source>
</reference>
<evidence type="ECO:0000313" key="2">
    <source>
        <dbReference type="Proteomes" id="UP000094802"/>
    </source>
</evidence>
<dbReference type="RefSeq" id="WP_019822912.1">
    <property type="nucleotide sequence ID" value="NZ_AJZD02000085.1"/>
</dbReference>
<evidence type="ECO:0000313" key="1">
    <source>
        <dbReference type="EMBL" id="OEF93991.1"/>
    </source>
</evidence>
<proteinExistence type="predicted"/>
<dbReference type="OrthoDB" id="5875349at2"/>
<organism evidence="1 2">
    <name type="scientific">Vibrio splendidus 12E03</name>
    <dbReference type="NCBI Taxonomy" id="1191305"/>
    <lineage>
        <taxon>Bacteria</taxon>
        <taxon>Pseudomonadati</taxon>
        <taxon>Pseudomonadota</taxon>
        <taxon>Gammaproteobacteria</taxon>
        <taxon>Vibrionales</taxon>
        <taxon>Vibrionaceae</taxon>
        <taxon>Vibrio</taxon>
    </lineage>
</organism>
<dbReference type="AlphaFoldDB" id="A0A1E5FTZ9"/>
<dbReference type="EMBL" id="AJZD02000085">
    <property type="protein sequence ID" value="OEF93991.1"/>
    <property type="molecule type" value="Genomic_DNA"/>
</dbReference>
<name>A0A1E5FTZ9_VIBSP</name>
<comment type="caution">
    <text evidence="1">The sequence shown here is derived from an EMBL/GenBank/DDBJ whole genome shotgun (WGS) entry which is preliminary data.</text>
</comment>
<dbReference type="Proteomes" id="UP000094802">
    <property type="component" value="Unassembled WGS sequence"/>
</dbReference>
<protein>
    <submittedName>
        <fullName evidence="1">Uncharacterized protein</fullName>
    </submittedName>
</protein>
<sequence>MAILPIKRTLINAAATVGIVLFSAIPTYASAHTLIFDESIYDADSFTLDHNQCYDMLEGVGQHEGAGALEQGVKRGLRGATAGAIAGSVSGNSGSSAAKTGAAIGTTVGVLSGAGSKASADKINQDERNSLMRNCMKGRGYDALN</sequence>
<gene>
    <name evidence="1" type="ORF">A142_18785</name>
</gene>